<evidence type="ECO:0000313" key="2">
    <source>
        <dbReference type="EMBL" id="NNM71761.1"/>
    </source>
</evidence>
<protein>
    <submittedName>
        <fullName evidence="2">Nuclear transport factor 2 family protein</fullName>
    </submittedName>
</protein>
<accession>A0A849I338</accession>
<dbReference type="PANTHER" id="PTHR41252">
    <property type="entry name" value="BLR2505 PROTEIN"/>
    <property type="match status" value="1"/>
</dbReference>
<dbReference type="SUPFAM" id="SSF54427">
    <property type="entry name" value="NTF2-like"/>
    <property type="match status" value="1"/>
</dbReference>
<dbReference type="InterPro" id="IPR032710">
    <property type="entry name" value="NTF2-like_dom_sf"/>
</dbReference>
<dbReference type="RefSeq" id="WP_171217183.1">
    <property type="nucleotide sequence ID" value="NZ_JABEPP010000001.1"/>
</dbReference>
<evidence type="ECO:0000313" key="3">
    <source>
        <dbReference type="Proteomes" id="UP000564885"/>
    </source>
</evidence>
<dbReference type="InterPro" id="IPR037401">
    <property type="entry name" value="SnoaL-like"/>
</dbReference>
<feature type="domain" description="SnoaL-like" evidence="1">
    <location>
        <begin position="12"/>
        <end position="119"/>
    </location>
</feature>
<keyword evidence="3" id="KW-1185">Reference proteome</keyword>
<organism evidence="2 3">
    <name type="scientific">Enterovirga aerilata</name>
    <dbReference type="NCBI Taxonomy" id="2730920"/>
    <lineage>
        <taxon>Bacteria</taxon>
        <taxon>Pseudomonadati</taxon>
        <taxon>Pseudomonadota</taxon>
        <taxon>Alphaproteobacteria</taxon>
        <taxon>Hyphomicrobiales</taxon>
        <taxon>Methylobacteriaceae</taxon>
        <taxon>Enterovirga</taxon>
    </lineage>
</organism>
<dbReference type="Gene3D" id="3.10.450.50">
    <property type="match status" value="1"/>
</dbReference>
<dbReference type="PANTHER" id="PTHR41252:SF1">
    <property type="entry name" value="BLR2505 PROTEIN"/>
    <property type="match status" value="1"/>
</dbReference>
<name>A0A849I338_9HYPH</name>
<dbReference type="Proteomes" id="UP000564885">
    <property type="component" value="Unassembled WGS sequence"/>
</dbReference>
<comment type="caution">
    <text evidence="2">The sequence shown here is derived from an EMBL/GenBank/DDBJ whole genome shotgun (WGS) entry which is preliminary data.</text>
</comment>
<dbReference type="EMBL" id="JABEPP010000001">
    <property type="protein sequence ID" value="NNM71761.1"/>
    <property type="molecule type" value="Genomic_DNA"/>
</dbReference>
<gene>
    <name evidence="2" type="ORF">HJG44_05030</name>
</gene>
<reference evidence="2 3" key="1">
    <citation type="submission" date="2020-04" db="EMBL/GenBank/DDBJ databases">
        <title>Enterovirga sp. isolate from soil.</title>
        <authorList>
            <person name="Chea S."/>
            <person name="Kim D.-U."/>
        </authorList>
    </citation>
    <scope>NUCLEOTIDE SEQUENCE [LARGE SCALE GENOMIC DNA]</scope>
    <source>
        <strain evidence="2 3">DB1703</strain>
    </source>
</reference>
<dbReference type="AlphaFoldDB" id="A0A849I338"/>
<evidence type="ECO:0000259" key="1">
    <source>
        <dbReference type="Pfam" id="PF12680"/>
    </source>
</evidence>
<sequence length="135" mass="14769">MEERAEIEAVLRAAYDARRRGDLDGVMAHFSPRAEFMLLGSPAASPVPLSALGIAAVREVLRRLMASFEFHDLELRTVLVEGNRAAVHWSARVRAPASGLEASTELLDLVRLEAGKIVSFKQFADTALASRLLRA</sequence>
<dbReference type="Pfam" id="PF12680">
    <property type="entry name" value="SnoaL_2"/>
    <property type="match status" value="1"/>
</dbReference>
<proteinExistence type="predicted"/>